<evidence type="ECO:0000313" key="10">
    <source>
        <dbReference type="Proteomes" id="UP000239709"/>
    </source>
</evidence>
<dbReference type="UniPathway" id="UPA00232"/>
<evidence type="ECO:0000256" key="4">
    <source>
        <dbReference type="ARBA" id="ARBA00022630"/>
    </source>
</evidence>
<dbReference type="SUPFAM" id="SSF51905">
    <property type="entry name" value="FAD/NAD(P)-binding domain"/>
    <property type="match status" value="1"/>
</dbReference>
<sequence>MPYDVLISGAGPAGLCLASALSGRGLSIALVEQQPLPALAEPAFDGREIALTQASAATLQRLGLWDRIRAAEPNALAPLRDAKVLNGASPFALVIGHGLTQRSELGWLVSNHLIRRAAWEGVQDCIARHHDIEVLAGDGVAHLQPQAEQMHVTLASGARHGARLLVAADSRFSATRRAMGIGATQHDFGRSMLVCQMTHAQPHEHVAWEWFGHGQTLALLPMNDDPATGMPRASVVLTLPHQQIEPLLAMPDDAFGAEITHRFDGRLGAMLPASTRHAYPLVGVYPRRLVAQRFACVGDAAVGMHPVTAHGFNFGLLGIETLSAELLAAHAARRDVGAPGPLARYERRHRLATRPLYEATRLIATLYTAEAPPLRLLRGALLRVADRATPFKRAIAASLAGQH</sequence>
<protein>
    <recommendedName>
        <fullName evidence="8">FAD-binding domain-containing protein</fullName>
    </recommendedName>
</protein>
<dbReference type="RefSeq" id="WP_106702754.1">
    <property type="nucleotide sequence ID" value="NZ_CP027666.1"/>
</dbReference>
<dbReference type="PANTHER" id="PTHR43876">
    <property type="entry name" value="UBIQUINONE BIOSYNTHESIS MONOOXYGENASE COQ6, MITOCHONDRIAL"/>
    <property type="match status" value="1"/>
</dbReference>
<evidence type="ECO:0000256" key="5">
    <source>
        <dbReference type="ARBA" id="ARBA00022827"/>
    </source>
</evidence>
<dbReference type="GO" id="GO:0071949">
    <property type="term" value="F:FAD binding"/>
    <property type="evidence" value="ECO:0007669"/>
    <property type="project" value="InterPro"/>
</dbReference>
<name>A0A2S0ME87_9BURK</name>
<accession>A0A2S0ME87</accession>
<dbReference type="EMBL" id="CP027666">
    <property type="protein sequence ID" value="AVO34199.1"/>
    <property type="molecule type" value="Genomic_DNA"/>
</dbReference>
<dbReference type="GO" id="GO:0006744">
    <property type="term" value="P:ubiquinone biosynthetic process"/>
    <property type="evidence" value="ECO:0007669"/>
    <property type="project" value="UniProtKB-UniPathway"/>
</dbReference>
<evidence type="ECO:0000256" key="7">
    <source>
        <dbReference type="ARBA" id="ARBA00023033"/>
    </source>
</evidence>
<dbReference type="InterPro" id="IPR002938">
    <property type="entry name" value="FAD-bd"/>
</dbReference>
<dbReference type="Proteomes" id="UP000239709">
    <property type="component" value="Chromosome"/>
</dbReference>
<keyword evidence="6" id="KW-0560">Oxidoreductase</keyword>
<reference evidence="9 10" key="1">
    <citation type="submission" date="2018-03" db="EMBL/GenBank/DDBJ databases">
        <title>Genome sequencing of Ottowia sp.</title>
        <authorList>
            <person name="Kim S.-J."/>
            <person name="Heo J."/>
            <person name="Kwon S.-W."/>
        </authorList>
    </citation>
    <scope>NUCLEOTIDE SEQUENCE [LARGE SCALE GENOMIC DNA]</scope>
    <source>
        <strain evidence="9 10">KADR8-3</strain>
    </source>
</reference>
<dbReference type="GO" id="GO:0004497">
    <property type="term" value="F:monooxygenase activity"/>
    <property type="evidence" value="ECO:0007669"/>
    <property type="project" value="UniProtKB-KW"/>
</dbReference>
<proteinExistence type="inferred from homology"/>
<feature type="domain" description="FAD-binding" evidence="8">
    <location>
        <begin position="3"/>
        <end position="330"/>
    </location>
</feature>
<evidence type="ECO:0000256" key="6">
    <source>
        <dbReference type="ARBA" id="ARBA00023002"/>
    </source>
</evidence>
<evidence type="ECO:0000256" key="1">
    <source>
        <dbReference type="ARBA" id="ARBA00001974"/>
    </source>
</evidence>
<evidence type="ECO:0000256" key="3">
    <source>
        <dbReference type="ARBA" id="ARBA00005349"/>
    </source>
</evidence>
<dbReference type="Pfam" id="PF01494">
    <property type="entry name" value="FAD_binding_3"/>
    <property type="match status" value="1"/>
</dbReference>
<evidence type="ECO:0000256" key="2">
    <source>
        <dbReference type="ARBA" id="ARBA00004749"/>
    </source>
</evidence>
<dbReference type="OrthoDB" id="9769565at2"/>
<dbReference type="InterPro" id="IPR051205">
    <property type="entry name" value="UbiH/COQ6_monooxygenase"/>
</dbReference>
<dbReference type="Gene3D" id="3.50.50.60">
    <property type="entry name" value="FAD/NAD(P)-binding domain"/>
    <property type="match status" value="2"/>
</dbReference>
<keyword evidence="4" id="KW-0285">Flavoprotein</keyword>
<dbReference type="AlphaFoldDB" id="A0A2S0ME87"/>
<dbReference type="InterPro" id="IPR036188">
    <property type="entry name" value="FAD/NAD-bd_sf"/>
</dbReference>
<dbReference type="NCBIfam" id="NF006593">
    <property type="entry name" value="PRK09126.1"/>
    <property type="match status" value="1"/>
</dbReference>
<dbReference type="GO" id="GO:0016705">
    <property type="term" value="F:oxidoreductase activity, acting on paired donors, with incorporation or reduction of molecular oxygen"/>
    <property type="evidence" value="ECO:0007669"/>
    <property type="project" value="InterPro"/>
</dbReference>
<dbReference type="PRINTS" id="PR00420">
    <property type="entry name" value="RNGMNOXGNASE"/>
</dbReference>
<comment type="pathway">
    <text evidence="2">Cofactor biosynthesis; ubiquinone biosynthesis.</text>
</comment>
<dbReference type="KEGG" id="otk:C6570_08050"/>
<gene>
    <name evidence="9" type="ORF">C6570_08050</name>
</gene>
<keyword evidence="7" id="KW-0503">Monooxygenase</keyword>
<comment type="cofactor">
    <cofactor evidence="1">
        <name>FAD</name>
        <dbReference type="ChEBI" id="CHEBI:57692"/>
    </cofactor>
</comment>
<evidence type="ECO:0000259" key="8">
    <source>
        <dbReference type="Pfam" id="PF01494"/>
    </source>
</evidence>
<comment type="similarity">
    <text evidence="3">Belongs to the UbiH/COQ6 family.</text>
</comment>
<keyword evidence="5" id="KW-0274">FAD</keyword>
<dbReference type="InterPro" id="IPR010971">
    <property type="entry name" value="UbiH/COQ6"/>
</dbReference>
<organism evidence="9 10">
    <name type="scientific">Ottowia oryzae</name>
    <dbReference type="NCBI Taxonomy" id="2109914"/>
    <lineage>
        <taxon>Bacteria</taxon>
        <taxon>Pseudomonadati</taxon>
        <taxon>Pseudomonadota</taxon>
        <taxon>Betaproteobacteria</taxon>
        <taxon>Burkholderiales</taxon>
        <taxon>Comamonadaceae</taxon>
        <taxon>Ottowia</taxon>
    </lineage>
</organism>
<dbReference type="PANTHER" id="PTHR43876:SF25">
    <property type="entry name" value="MONOOXYGENASE NMA2164"/>
    <property type="match status" value="1"/>
</dbReference>
<keyword evidence="10" id="KW-1185">Reference proteome</keyword>
<dbReference type="NCBIfam" id="TIGR01988">
    <property type="entry name" value="Ubi-OHases"/>
    <property type="match status" value="1"/>
</dbReference>
<evidence type="ECO:0000313" key="9">
    <source>
        <dbReference type="EMBL" id="AVO34199.1"/>
    </source>
</evidence>